<dbReference type="RefSeq" id="WP_131108977.1">
    <property type="nucleotide sequence ID" value="NZ_SIZV01000006.1"/>
</dbReference>
<sequence>MLKDKTIAAADVSALMLEIGSELDASVSLVQQTCDESEFNNYRSAVGEIMGRMLVDIMNPIYKQHPELKTRELT</sequence>
<reference evidence="1 2" key="1">
    <citation type="submission" date="2019-02" db="EMBL/GenBank/DDBJ databases">
        <title>Draft genome sequence of Escherichia albertii strain Mex-12/320a, isolated from an infant with diarrhea, harboring virulence genes associated with diarrheagenic strains of enteropathogenic E. coli.</title>
        <authorList>
            <person name="Maldonado-Puga S."/>
            <person name="Meza-Segura M."/>
            <person name="Zaidi M.B."/>
            <person name="Estrada-Garcia T."/>
        </authorList>
    </citation>
    <scope>NUCLEOTIDE SEQUENCE [LARGE SCALE GENOMIC DNA]</scope>
    <source>
        <strain evidence="1 2">Mex-12/320a</strain>
    </source>
</reference>
<protein>
    <submittedName>
        <fullName evidence="1">Uncharacterized protein</fullName>
    </submittedName>
</protein>
<gene>
    <name evidence="1" type="ORF">EYS06_06555</name>
</gene>
<organism evidence="1 2">
    <name type="scientific">Escherichia albertii</name>
    <dbReference type="NCBI Taxonomy" id="208962"/>
    <lineage>
        <taxon>Bacteria</taxon>
        <taxon>Pseudomonadati</taxon>
        <taxon>Pseudomonadota</taxon>
        <taxon>Gammaproteobacteria</taxon>
        <taxon>Enterobacterales</taxon>
        <taxon>Enterobacteriaceae</taxon>
        <taxon>Escherichia</taxon>
    </lineage>
</organism>
<name>A0A7Z7YPV2_ESCAL</name>
<comment type="caution">
    <text evidence="1">The sequence shown here is derived from an EMBL/GenBank/DDBJ whole genome shotgun (WGS) entry which is preliminary data.</text>
</comment>
<accession>A0A7Z7YPV2</accession>
<dbReference type="EMBL" id="SIZV01000006">
    <property type="protein sequence ID" value="TBR54423.1"/>
    <property type="molecule type" value="Genomic_DNA"/>
</dbReference>
<evidence type="ECO:0000313" key="2">
    <source>
        <dbReference type="Proteomes" id="UP000292187"/>
    </source>
</evidence>
<dbReference type="AlphaFoldDB" id="A0A7Z7YPV2"/>
<dbReference type="Proteomes" id="UP000292187">
    <property type="component" value="Unassembled WGS sequence"/>
</dbReference>
<proteinExistence type="predicted"/>
<evidence type="ECO:0000313" key="1">
    <source>
        <dbReference type="EMBL" id="TBR54423.1"/>
    </source>
</evidence>